<dbReference type="PROSITE" id="PS51257">
    <property type="entry name" value="PROKAR_LIPOPROTEIN"/>
    <property type="match status" value="1"/>
</dbReference>
<gene>
    <name evidence="1" type="ORF">BC952_1347</name>
</gene>
<comment type="caution">
    <text evidence="1">The sequence shown here is derived from an EMBL/GenBank/DDBJ whole genome shotgun (WGS) entry which is preliminary data.</text>
</comment>
<dbReference type="RefSeq" id="WP_121364710.1">
    <property type="nucleotide sequence ID" value="NZ_RBXA01000001.1"/>
</dbReference>
<reference evidence="1 2" key="1">
    <citation type="submission" date="2018-10" db="EMBL/GenBank/DDBJ databases">
        <title>Genomic Encyclopedia of Archaeal and Bacterial Type Strains, Phase II (KMG-II): from individual species to whole genera.</title>
        <authorList>
            <person name="Goeker M."/>
        </authorList>
    </citation>
    <scope>NUCLEOTIDE SEQUENCE [LARGE SCALE GENOMIC DNA]</scope>
    <source>
        <strain evidence="1 2">DSM 15094</strain>
    </source>
</reference>
<evidence type="ECO:0000313" key="1">
    <source>
        <dbReference type="EMBL" id="RKS95650.1"/>
    </source>
</evidence>
<dbReference type="OrthoDB" id="1377266at2"/>
<evidence type="ECO:0008006" key="3">
    <source>
        <dbReference type="Google" id="ProtNLM"/>
    </source>
</evidence>
<dbReference type="Proteomes" id="UP000280091">
    <property type="component" value="Unassembled WGS sequence"/>
</dbReference>
<dbReference type="AlphaFoldDB" id="A0A495S7N4"/>
<sequence>MRAYILVLIVFITGCSRKNEYENIEVLTYSWMHGDYKNVKDGFYISCSTYSIIDKSGDAITYSNHSYFEKEPFYFINEIEDNSIDRIISLVKSKKNDSIDKKIYNGPCIKIRVNFKSHPPKIYTFPMTVRDMKFQPLRNLYHSFVNPTEIELIGKQERLNRMKDIFISDAMQLDTLNVPLPKEK</sequence>
<protein>
    <recommendedName>
        <fullName evidence="3">Lipoprotein</fullName>
    </recommendedName>
</protein>
<name>A0A495S7N4_9FLAO</name>
<proteinExistence type="predicted"/>
<accession>A0A495S7N4</accession>
<dbReference type="EMBL" id="RBXA01000001">
    <property type="protein sequence ID" value="RKS95650.1"/>
    <property type="molecule type" value="Genomic_DNA"/>
</dbReference>
<organism evidence="1 2">
    <name type="scientific">Flavobacterium limicola</name>
    <dbReference type="NCBI Taxonomy" id="180441"/>
    <lineage>
        <taxon>Bacteria</taxon>
        <taxon>Pseudomonadati</taxon>
        <taxon>Bacteroidota</taxon>
        <taxon>Flavobacteriia</taxon>
        <taxon>Flavobacteriales</taxon>
        <taxon>Flavobacteriaceae</taxon>
        <taxon>Flavobacterium</taxon>
    </lineage>
</organism>
<evidence type="ECO:0000313" key="2">
    <source>
        <dbReference type="Proteomes" id="UP000280091"/>
    </source>
</evidence>
<keyword evidence="2" id="KW-1185">Reference proteome</keyword>